<dbReference type="Proteomes" id="UP000528457">
    <property type="component" value="Unassembled WGS sequence"/>
</dbReference>
<dbReference type="AlphaFoldDB" id="A0A7X0JPE0"/>
<reference evidence="4 5" key="1">
    <citation type="submission" date="2020-08" db="EMBL/GenBank/DDBJ databases">
        <title>Genomic Encyclopedia of Type Strains, Phase IV (KMG-IV): sequencing the most valuable type-strain genomes for metagenomic binning, comparative biology and taxonomic classification.</title>
        <authorList>
            <person name="Goeker M."/>
        </authorList>
    </citation>
    <scope>NUCLEOTIDE SEQUENCE [LARGE SCALE GENOMIC DNA]</scope>
    <source>
        <strain evidence="4 5">DSM 22368</strain>
    </source>
</reference>
<dbReference type="InParanoid" id="A0A7X0JPE0"/>
<keyword evidence="5" id="KW-1185">Reference proteome</keyword>
<dbReference type="EMBL" id="JACHHT010000001">
    <property type="protein sequence ID" value="MBB6519867.1"/>
    <property type="molecule type" value="Genomic_DNA"/>
</dbReference>
<dbReference type="CDD" id="cd12797">
    <property type="entry name" value="M23_peptidase"/>
    <property type="match status" value="1"/>
</dbReference>
<dbReference type="InterPro" id="IPR050570">
    <property type="entry name" value="Cell_wall_metabolism_enzyme"/>
</dbReference>
<dbReference type="Gene3D" id="6.10.250.3150">
    <property type="match status" value="1"/>
</dbReference>
<dbReference type="Pfam" id="PF01551">
    <property type="entry name" value="Peptidase_M23"/>
    <property type="match status" value="1"/>
</dbReference>
<organism evidence="4 5">
    <name type="scientific">Pseudoteredinibacter isoporae</name>
    <dbReference type="NCBI Taxonomy" id="570281"/>
    <lineage>
        <taxon>Bacteria</taxon>
        <taxon>Pseudomonadati</taxon>
        <taxon>Pseudomonadota</taxon>
        <taxon>Gammaproteobacteria</taxon>
        <taxon>Cellvibrionales</taxon>
        <taxon>Cellvibrionaceae</taxon>
        <taxon>Pseudoteredinibacter</taxon>
    </lineage>
</organism>
<proteinExistence type="predicted"/>
<evidence type="ECO:0000256" key="1">
    <source>
        <dbReference type="SAM" id="Coils"/>
    </source>
</evidence>
<dbReference type="SUPFAM" id="SSF51261">
    <property type="entry name" value="Duplicated hybrid motif"/>
    <property type="match status" value="1"/>
</dbReference>
<feature type="chain" id="PRO_5031167450" evidence="2">
    <location>
        <begin position="23"/>
        <end position="381"/>
    </location>
</feature>
<name>A0A7X0JPE0_9GAMM</name>
<feature type="domain" description="M23ase beta-sheet core" evidence="3">
    <location>
        <begin position="282"/>
        <end position="375"/>
    </location>
</feature>
<feature type="coiled-coil region" evidence="1">
    <location>
        <begin position="19"/>
        <end position="109"/>
    </location>
</feature>
<sequence>MQRFFTRLGLCACLIWSPALLAQDSATEYEDKLKQLRETIAELKREINSVKSNRNALQNKLQTSEEDIAALLKKIDRLKGDLASQKKQLSRLNKERAQLQQKKLSQQKHIGEEINGAYRLGQRGNLRLLLNQQEPDKFSRQLRYYHYILEARQEKLTEFRDTIAQLDNIEPKILAKTEAIGEQQSRLQSQHKELTSRQAERRRTLAALNKTLASKDAQLQNKAADQKRLQKLLDEVSQTLANIKLPGSGVAFKKRKGKLKWPSSGRIRHRFGSPRADGKLKWQGVFIRANDGRPVRAVHHGRVVFSDYLKGHGMLIIVDHGEGYMSLYAHNQTLLKDTGDWVNSNDVIAKVGNTGGLEEPGVYFEIRYKGNPTNPARWCRA</sequence>
<gene>
    <name evidence="4" type="ORF">HNR48_000145</name>
</gene>
<feature type="signal peptide" evidence="2">
    <location>
        <begin position="1"/>
        <end position="22"/>
    </location>
</feature>
<dbReference type="FunCoup" id="A0A7X0JPE0">
    <property type="interactions" value="105"/>
</dbReference>
<evidence type="ECO:0000313" key="5">
    <source>
        <dbReference type="Proteomes" id="UP000528457"/>
    </source>
</evidence>
<keyword evidence="2" id="KW-0732">Signal</keyword>
<dbReference type="InterPro" id="IPR011055">
    <property type="entry name" value="Dup_hybrid_motif"/>
</dbReference>
<evidence type="ECO:0000259" key="3">
    <source>
        <dbReference type="Pfam" id="PF01551"/>
    </source>
</evidence>
<protein>
    <submittedName>
        <fullName evidence="4">Septal ring factor EnvC (AmiA/AmiB activator)</fullName>
    </submittedName>
</protein>
<dbReference type="GO" id="GO:0004222">
    <property type="term" value="F:metalloendopeptidase activity"/>
    <property type="evidence" value="ECO:0007669"/>
    <property type="project" value="TreeGrafter"/>
</dbReference>
<dbReference type="PANTHER" id="PTHR21666">
    <property type="entry name" value="PEPTIDASE-RELATED"/>
    <property type="match status" value="1"/>
</dbReference>
<comment type="caution">
    <text evidence="4">The sequence shown here is derived from an EMBL/GenBank/DDBJ whole genome shotgun (WGS) entry which is preliminary data.</text>
</comment>
<dbReference type="InterPro" id="IPR016047">
    <property type="entry name" value="M23ase_b-sheet_dom"/>
</dbReference>
<dbReference type="PANTHER" id="PTHR21666:SF270">
    <property type="entry name" value="MUREIN HYDROLASE ACTIVATOR ENVC"/>
    <property type="match status" value="1"/>
</dbReference>
<evidence type="ECO:0000256" key="2">
    <source>
        <dbReference type="SAM" id="SignalP"/>
    </source>
</evidence>
<dbReference type="Gene3D" id="2.70.70.10">
    <property type="entry name" value="Glucose Permease (Domain IIA)"/>
    <property type="match status" value="1"/>
</dbReference>
<dbReference type="RefSeq" id="WP_166852887.1">
    <property type="nucleotide sequence ID" value="NZ_JAAONY010000001.1"/>
</dbReference>
<keyword evidence="1" id="KW-0175">Coiled coil</keyword>
<evidence type="ECO:0000313" key="4">
    <source>
        <dbReference type="EMBL" id="MBB6519867.1"/>
    </source>
</evidence>
<accession>A0A7X0JPE0</accession>
<dbReference type="FunFam" id="2.70.70.10:FF:000003">
    <property type="entry name" value="Murein hydrolase activator EnvC"/>
    <property type="match status" value="1"/>
</dbReference>